<gene>
    <name evidence="3" type="ORF">SAMN04489796_101589</name>
</gene>
<evidence type="ECO:0000256" key="2">
    <source>
        <dbReference type="SAM" id="SignalP"/>
    </source>
</evidence>
<name>A0A1G7X3X2_9FLAO</name>
<dbReference type="Proteomes" id="UP000199492">
    <property type="component" value="Unassembled WGS sequence"/>
</dbReference>
<protein>
    <submittedName>
        <fullName evidence="3">Uncharacterized protein</fullName>
    </submittedName>
</protein>
<proteinExistence type="predicted"/>
<dbReference type="AlphaFoldDB" id="A0A1G7X3X2"/>
<sequence>MHKKNMFASVLVFFVGFASMAQGATPPPPAPPPPPGLPIDGGIVVLFLLALCYGIYKSYKLSHKNA</sequence>
<evidence type="ECO:0000313" key="3">
    <source>
        <dbReference type="EMBL" id="SDG78865.1"/>
    </source>
</evidence>
<dbReference type="STRING" id="262004.SAMN04489796_101589"/>
<organism evidence="3 4">
    <name type="scientific">Winogradskyella thalassocola</name>
    <dbReference type="NCBI Taxonomy" id="262004"/>
    <lineage>
        <taxon>Bacteria</taxon>
        <taxon>Pseudomonadati</taxon>
        <taxon>Bacteroidota</taxon>
        <taxon>Flavobacteriia</taxon>
        <taxon>Flavobacteriales</taxon>
        <taxon>Flavobacteriaceae</taxon>
        <taxon>Winogradskyella</taxon>
    </lineage>
</organism>
<keyword evidence="4" id="KW-1185">Reference proteome</keyword>
<feature type="transmembrane region" description="Helical" evidence="1">
    <location>
        <begin position="39"/>
        <end position="56"/>
    </location>
</feature>
<keyword evidence="2" id="KW-0732">Signal</keyword>
<dbReference type="NCBIfam" id="NF046080">
    <property type="entry name" value="PID_CTERM"/>
    <property type="match status" value="1"/>
</dbReference>
<evidence type="ECO:0000313" key="4">
    <source>
        <dbReference type="Proteomes" id="UP000199492"/>
    </source>
</evidence>
<feature type="signal peptide" evidence="2">
    <location>
        <begin position="1"/>
        <end position="23"/>
    </location>
</feature>
<accession>A0A1G7X3X2</accession>
<dbReference type="InterPro" id="IPR058207">
    <property type="entry name" value="PID_CTERM"/>
</dbReference>
<keyword evidence="1" id="KW-0812">Transmembrane</keyword>
<reference evidence="4" key="1">
    <citation type="submission" date="2016-10" db="EMBL/GenBank/DDBJ databases">
        <authorList>
            <person name="Varghese N."/>
            <person name="Submissions S."/>
        </authorList>
    </citation>
    <scope>NUCLEOTIDE SEQUENCE [LARGE SCALE GENOMIC DNA]</scope>
    <source>
        <strain evidence="4">DSM 15363</strain>
    </source>
</reference>
<dbReference type="EMBL" id="FNCZ01000001">
    <property type="protein sequence ID" value="SDG78865.1"/>
    <property type="molecule type" value="Genomic_DNA"/>
</dbReference>
<keyword evidence="1" id="KW-1133">Transmembrane helix</keyword>
<feature type="chain" id="PRO_5011666775" evidence="2">
    <location>
        <begin position="24"/>
        <end position="66"/>
    </location>
</feature>
<keyword evidence="1" id="KW-0472">Membrane</keyword>
<evidence type="ECO:0000256" key="1">
    <source>
        <dbReference type="SAM" id="Phobius"/>
    </source>
</evidence>